<protein>
    <submittedName>
        <fullName evidence="5">Lactonase family protein</fullName>
    </submittedName>
</protein>
<name>A0A558C1R9_9BACT</name>
<dbReference type="PANTHER" id="PTHR30344">
    <property type="entry name" value="6-PHOSPHOGLUCONOLACTONASE-RELATED"/>
    <property type="match status" value="1"/>
</dbReference>
<evidence type="ECO:0000256" key="2">
    <source>
        <dbReference type="ARBA" id="ARBA00022526"/>
    </source>
</evidence>
<dbReference type="PANTHER" id="PTHR30344:SF1">
    <property type="entry name" value="6-PHOSPHOGLUCONOLACTONASE"/>
    <property type="match status" value="1"/>
</dbReference>
<accession>A0A558C1R9</accession>
<dbReference type="PROSITE" id="PS51257">
    <property type="entry name" value="PROKAR_LIPOPROTEIN"/>
    <property type="match status" value="1"/>
</dbReference>
<gene>
    <name evidence="5" type="ORF">FNT36_00690</name>
</gene>
<feature type="region of interest" description="Disordered" evidence="3">
    <location>
        <begin position="168"/>
        <end position="194"/>
    </location>
</feature>
<dbReference type="InterPro" id="IPR011048">
    <property type="entry name" value="Haem_d1_sf"/>
</dbReference>
<evidence type="ECO:0000313" key="6">
    <source>
        <dbReference type="Proteomes" id="UP000317624"/>
    </source>
</evidence>
<dbReference type="GO" id="GO:0006006">
    <property type="term" value="P:glucose metabolic process"/>
    <property type="evidence" value="ECO:0007669"/>
    <property type="project" value="UniProtKB-KW"/>
</dbReference>
<keyword evidence="4" id="KW-0732">Signal</keyword>
<organism evidence="5 6">
    <name type="scientific">Hymenobacter setariae</name>
    <dbReference type="NCBI Taxonomy" id="2594794"/>
    <lineage>
        <taxon>Bacteria</taxon>
        <taxon>Pseudomonadati</taxon>
        <taxon>Bacteroidota</taxon>
        <taxon>Cytophagia</taxon>
        <taxon>Cytophagales</taxon>
        <taxon>Hymenobacteraceae</taxon>
        <taxon>Hymenobacter</taxon>
    </lineage>
</organism>
<evidence type="ECO:0000313" key="5">
    <source>
        <dbReference type="EMBL" id="TVT42642.1"/>
    </source>
</evidence>
<dbReference type="EMBL" id="VMRJ01000001">
    <property type="protein sequence ID" value="TVT42642.1"/>
    <property type="molecule type" value="Genomic_DNA"/>
</dbReference>
<reference evidence="5 6" key="1">
    <citation type="submission" date="2019-07" db="EMBL/GenBank/DDBJ databases">
        <title>Hymenobacter sp. straun FUR1 Genome sequencing and assembly.</title>
        <authorList>
            <person name="Chhetri G."/>
        </authorList>
    </citation>
    <scope>NUCLEOTIDE SEQUENCE [LARGE SCALE GENOMIC DNA]</scope>
    <source>
        <strain evidence="5 6">Fur1</strain>
    </source>
</reference>
<proteinExistence type="inferred from homology"/>
<dbReference type="Gene3D" id="2.130.10.10">
    <property type="entry name" value="YVTN repeat-like/Quinoprotein amine dehydrogenase"/>
    <property type="match status" value="1"/>
</dbReference>
<dbReference type="InterPro" id="IPR019405">
    <property type="entry name" value="Lactonase_7-beta_prop"/>
</dbReference>
<dbReference type="GO" id="GO:0005829">
    <property type="term" value="C:cytosol"/>
    <property type="evidence" value="ECO:0007669"/>
    <property type="project" value="TreeGrafter"/>
</dbReference>
<dbReference type="InterPro" id="IPR015943">
    <property type="entry name" value="WD40/YVTN_repeat-like_dom_sf"/>
</dbReference>
<dbReference type="FunFam" id="2.130.10.10:FF:000306">
    <property type="entry name" value="3-carboxymuconate cyclase"/>
    <property type="match status" value="1"/>
</dbReference>
<comment type="similarity">
    <text evidence="1">Belongs to the cycloisomerase 2 family.</text>
</comment>
<comment type="caution">
    <text evidence="5">The sequence shown here is derived from an EMBL/GenBank/DDBJ whole genome shotgun (WGS) entry which is preliminary data.</text>
</comment>
<dbReference type="SUPFAM" id="SSF51004">
    <property type="entry name" value="C-terminal (heme d1) domain of cytochrome cd1-nitrite reductase"/>
    <property type="match status" value="1"/>
</dbReference>
<dbReference type="Proteomes" id="UP000317624">
    <property type="component" value="Unassembled WGS sequence"/>
</dbReference>
<keyword evidence="2" id="KW-0313">Glucose metabolism</keyword>
<dbReference type="GO" id="GO:0017057">
    <property type="term" value="F:6-phosphogluconolactonase activity"/>
    <property type="evidence" value="ECO:0007669"/>
    <property type="project" value="TreeGrafter"/>
</dbReference>
<feature type="signal peptide" evidence="4">
    <location>
        <begin position="1"/>
        <end position="25"/>
    </location>
</feature>
<evidence type="ECO:0000256" key="4">
    <source>
        <dbReference type="SAM" id="SignalP"/>
    </source>
</evidence>
<sequence length="402" mass="42660">MFFSSSRRPNFLHLSALGLATAWLAAGCATHPAGTAAKASAGYLVYVGTNVTSDQENTIYVYRLDASTGALTPVSAQKGGAQPTYLTMDASHRYLYAVSETQSFQGRANSGGVSALSIDQRTGALTMLDQQPSLGASPCYISLDRTEKNVLVANYSTGNVAMLPRQANGQVAAPSDSDQHQPPLGPHKNQDNPHAHCIVTDPANRYAFAVDLGTDKVYSYRLDPAHGKLGGPGTPAFTAQPGTGPRHLVFHPNGRWAYLENELNSTVTALSYNTTAGTFQEIQTQTTVPTGFTGDNTGSDVHVSPDGRFVYTSNRGDNSIAVFAVDGSSGRLTLVQHVSTQGKTPRNFALDPSGRILLAANQNSGNVFTYTVDKQSGKLTPTGQSVQLPSPMFVQVVPDFTK</sequence>
<dbReference type="Pfam" id="PF10282">
    <property type="entry name" value="Lactonase"/>
    <property type="match status" value="1"/>
</dbReference>
<dbReference type="AlphaFoldDB" id="A0A558C1R9"/>
<keyword evidence="6" id="KW-1185">Reference proteome</keyword>
<evidence type="ECO:0000256" key="3">
    <source>
        <dbReference type="SAM" id="MobiDB-lite"/>
    </source>
</evidence>
<dbReference type="OrthoDB" id="9790815at2"/>
<dbReference type="RefSeq" id="WP_144842967.1">
    <property type="nucleotide sequence ID" value="NZ_VMRJ01000001.1"/>
</dbReference>
<dbReference type="InterPro" id="IPR050282">
    <property type="entry name" value="Cycloisomerase_2"/>
</dbReference>
<keyword evidence="2" id="KW-0119">Carbohydrate metabolism</keyword>
<feature type="chain" id="PRO_5035263199" evidence="4">
    <location>
        <begin position="26"/>
        <end position="402"/>
    </location>
</feature>
<evidence type="ECO:0000256" key="1">
    <source>
        <dbReference type="ARBA" id="ARBA00005564"/>
    </source>
</evidence>